<keyword evidence="1" id="KW-0472">Membrane</keyword>
<dbReference type="AlphaFoldDB" id="A0A7D5ITG6"/>
<dbReference type="EMBL" id="CP058316">
    <property type="protein sequence ID" value="QLD12337.1"/>
    <property type="molecule type" value="Genomic_DNA"/>
</dbReference>
<feature type="transmembrane region" description="Helical" evidence="1">
    <location>
        <begin position="69"/>
        <end position="90"/>
    </location>
</feature>
<accession>A0A7D5ITG6</accession>
<evidence type="ECO:0000313" key="2">
    <source>
        <dbReference type="EMBL" id="QLD12337.1"/>
    </source>
</evidence>
<feature type="transmembrane region" description="Helical" evidence="1">
    <location>
        <begin position="24"/>
        <end position="57"/>
    </location>
</feature>
<keyword evidence="1" id="KW-1133">Transmembrane helix</keyword>
<gene>
    <name evidence="2" type="ORF">HW566_11450</name>
</gene>
<name>A0A7D5ITG6_9MICO</name>
<reference evidence="2 3" key="1">
    <citation type="submission" date="2020-06" db="EMBL/GenBank/DDBJ databases">
        <authorList>
            <person name="Jo H."/>
        </authorList>
    </citation>
    <scope>NUCLEOTIDE SEQUENCE [LARGE SCALE GENOMIC DNA]</scope>
    <source>
        <strain evidence="2 3">I46</strain>
    </source>
</reference>
<dbReference type="RefSeq" id="WP_178013007.1">
    <property type="nucleotide sequence ID" value="NZ_CP058316.1"/>
</dbReference>
<organism evidence="2 3">
    <name type="scientific">Microbacterium oleivorans</name>
    <dbReference type="NCBI Taxonomy" id="273677"/>
    <lineage>
        <taxon>Bacteria</taxon>
        <taxon>Bacillati</taxon>
        <taxon>Actinomycetota</taxon>
        <taxon>Actinomycetes</taxon>
        <taxon>Micrococcales</taxon>
        <taxon>Microbacteriaceae</taxon>
        <taxon>Microbacterium</taxon>
    </lineage>
</organism>
<sequence length="97" mass="10187">MTEPARPRVEWAPEPEVLPRSGGWALALAVVGLALSLLVGWAFPLGIAAVVLAVLSLRRPWESRLVGGWALALGALSLVYSAGWLTWGAFRAGLIGG</sequence>
<dbReference type="Proteomes" id="UP000509638">
    <property type="component" value="Chromosome"/>
</dbReference>
<proteinExistence type="predicted"/>
<keyword evidence="1" id="KW-0812">Transmembrane</keyword>
<protein>
    <submittedName>
        <fullName evidence="2">Uncharacterized protein</fullName>
    </submittedName>
</protein>
<evidence type="ECO:0000313" key="3">
    <source>
        <dbReference type="Proteomes" id="UP000509638"/>
    </source>
</evidence>
<evidence type="ECO:0000256" key="1">
    <source>
        <dbReference type="SAM" id="Phobius"/>
    </source>
</evidence>